<dbReference type="Proteomes" id="UP000294689">
    <property type="component" value="Unassembled WGS sequence"/>
</dbReference>
<protein>
    <submittedName>
        <fullName evidence="1">Uncharacterized protein</fullName>
    </submittedName>
</protein>
<reference evidence="1 2" key="1">
    <citation type="submission" date="2019-03" db="EMBL/GenBank/DDBJ databases">
        <title>Genomic Encyclopedia of Archaeal and Bacterial Type Strains, Phase II (KMG-II): from individual species to whole genera.</title>
        <authorList>
            <person name="Goeker M."/>
        </authorList>
    </citation>
    <scope>NUCLEOTIDE SEQUENCE [LARGE SCALE GENOMIC DNA]</scope>
    <source>
        <strain evidence="1 2">DSM 28135</strain>
    </source>
</reference>
<dbReference type="AlphaFoldDB" id="A0A4V3F893"/>
<accession>A0A4V3F893</accession>
<proteinExistence type="predicted"/>
<keyword evidence="2" id="KW-1185">Reference proteome</keyword>
<evidence type="ECO:0000313" key="1">
    <source>
        <dbReference type="EMBL" id="TDU39506.1"/>
    </source>
</evidence>
<comment type="caution">
    <text evidence="1">The sequence shown here is derived from an EMBL/GenBank/DDBJ whole genome shotgun (WGS) entry which is preliminary data.</text>
</comment>
<sequence>MFDHMKTPLVGAIFFLLILNCYSQDNLATKKYTKSHKRKFLVSWGGNRAVYSKSNITFKGRGYKFTIQNATAGDKPKGWHIDYVNPSRMTIPQTNLKLGYFISDHYAVSIGVDHMKYVMTNNKSRVIDGFIKLPSEDAGAVFNGAYNHEELIVSKPFLRFEHTDGLNFIFSEIARYDDISSLFHIQNTDKFQLNIIEAFGAGILYPKTNSTLFNRERHDAFHLSGFGISASAGLNLTFFKHFYIQCDIKGGYINMGDIRTTPNTGESASQQFFFAESIFSIGGLFRV</sequence>
<organism evidence="1 2">
    <name type="scientific">Gelidibacter sediminis</name>
    <dbReference type="NCBI Taxonomy" id="1608710"/>
    <lineage>
        <taxon>Bacteria</taxon>
        <taxon>Pseudomonadati</taxon>
        <taxon>Bacteroidota</taxon>
        <taxon>Flavobacteriia</taxon>
        <taxon>Flavobacteriales</taxon>
        <taxon>Flavobacteriaceae</taxon>
        <taxon>Gelidibacter</taxon>
    </lineage>
</organism>
<gene>
    <name evidence="1" type="ORF">BXY82_1532</name>
</gene>
<evidence type="ECO:0000313" key="2">
    <source>
        <dbReference type="Proteomes" id="UP000294689"/>
    </source>
</evidence>
<name>A0A4V3F893_9FLAO</name>
<dbReference type="EMBL" id="SOBW01000008">
    <property type="protein sequence ID" value="TDU39506.1"/>
    <property type="molecule type" value="Genomic_DNA"/>
</dbReference>